<evidence type="ECO:0000256" key="10">
    <source>
        <dbReference type="ARBA" id="ARBA00023201"/>
    </source>
</evidence>
<keyword evidence="14" id="KW-1185">Reference proteome</keyword>
<evidence type="ECO:0000256" key="3">
    <source>
        <dbReference type="ARBA" id="ARBA00022448"/>
    </source>
</evidence>
<evidence type="ECO:0000256" key="4">
    <source>
        <dbReference type="ARBA" id="ARBA00022461"/>
    </source>
</evidence>
<dbReference type="AlphaFoldDB" id="A0AA88HTV2"/>
<comment type="similarity">
    <text evidence="2 12">Belongs to the amiloride-sensitive sodium channel (TC 1.A.6) family.</text>
</comment>
<name>A0AA88HTV2_ARTSF</name>
<reference evidence="13" key="1">
    <citation type="submission" date="2023-07" db="EMBL/GenBank/DDBJ databases">
        <title>Chromosome-level genome assembly of Artemia franciscana.</title>
        <authorList>
            <person name="Jo E."/>
        </authorList>
    </citation>
    <scope>NUCLEOTIDE SEQUENCE</scope>
    <source>
        <tissue evidence="13">Whole body</tissue>
    </source>
</reference>
<accession>A0AA88HTV2</accession>
<evidence type="ECO:0000256" key="8">
    <source>
        <dbReference type="ARBA" id="ARBA00023065"/>
    </source>
</evidence>
<evidence type="ECO:0000256" key="1">
    <source>
        <dbReference type="ARBA" id="ARBA00004141"/>
    </source>
</evidence>
<keyword evidence="6" id="KW-1133">Transmembrane helix</keyword>
<dbReference type="Proteomes" id="UP001187531">
    <property type="component" value="Unassembled WGS sequence"/>
</dbReference>
<keyword evidence="8 12" id="KW-0406">Ion transport</keyword>
<evidence type="ECO:0000256" key="12">
    <source>
        <dbReference type="RuleBase" id="RU000679"/>
    </source>
</evidence>
<evidence type="ECO:0000256" key="7">
    <source>
        <dbReference type="ARBA" id="ARBA00023053"/>
    </source>
</evidence>
<keyword evidence="3 12" id="KW-0813">Transport</keyword>
<comment type="caution">
    <text evidence="13">The sequence shown here is derived from an EMBL/GenBank/DDBJ whole genome shotgun (WGS) entry which is preliminary data.</text>
</comment>
<evidence type="ECO:0000256" key="9">
    <source>
        <dbReference type="ARBA" id="ARBA00023136"/>
    </source>
</evidence>
<gene>
    <name evidence="13" type="ORF">QYM36_009537</name>
</gene>
<dbReference type="Pfam" id="PF00858">
    <property type="entry name" value="ASC"/>
    <property type="match status" value="1"/>
</dbReference>
<dbReference type="GO" id="GO:0005272">
    <property type="term" value="F:sodium channel activity"/>
    <property type="evidence" value="ECO:0007669"/>
    <property type="project" value="UniProtKB-KW"/>
</dbReference>
<dbReference type="GO" id="GO:0016020">
    <property type="term" value="C:membrane"/>
    <property type="evidence" value="ECO:0007669"/>
    <property type="project" value="UniProtKB-SubCell"/>
</dbReference>
<comment type="subcellular location">
    <subcellularLocation>
        <location evidence="1">Membrane</location>
        <topology evidence="1">Multi-pass membrane protein</topology>
    </subcellularLocation>
</comment>
<sequence>MTLQFRLSGMFNNFYLKLEEKEKSLYNLDDGWKLLVHDSRDSALIGIRTHGSTVYRGWGKDMRIYVRSFKTLNTKSRPCILKEDYSWSECVAKCFVMALAAKAPCKLPYMDGVPGDYCLSPESYSKAALAVDNLLFFGEWSSSNCSCARQCNQDYFLPYTETSVIENKLGRLRVFFQVS</sequence>
<evidence type="ECO:0000313" key="14">
    <source>
        <dbReference type="Proteomes" id="UP001187531"/>
    </source>
</evidence>
<keyword evidence="7" id="KW-0915">Sodium</keyword>
<organism evidence="13 14">
    <name type="scientific">Artemia franciscana</name>
    <name type="common">Brine shrimp</name>
    <name type="synonym">Artemia sanfranciscana</name>
    <dbReference type="NCBI Taxonomy" id="6661"/>
    <lineage>
        <taxon>Eukaryota</taxon>
        <taxon>Metazoa</taxon>
        <taxon>Ecdysozoa</taxon>
        <taxon>Arthropoda</taxon>
        <taxon>Crustacea</taxon>
        <taxon>Branchiopoda</taxon>
        <taxon>Anostraca</taxon>
        <taxon>Artemiidae</taxon>
        <taxon>Artemia</taxon>
    </lineage>
</organism>
<protein>
    <submittedName>
        <fullName evidence="13">Uncharacterized protein</fullName>
    </submittedName>
</protein>
<dbReference type="InterPro" id="IPR001873">
    <property type="entry name" value="ENaC"/>
</dbReference>
<evidence type="ECO:0000256" key="6">
    <source>
        <dbReference type="ARBA" id="ARBA00022989"/>
    </source>
</evidence>
<proteinExistence type="inferred from homology"/>
<evidence type="ECO:0000256" key="2">
    <source>
        <dbReference type="ARBA" id="ARBA00007193"/>
    </source>
</evidence>
<keyword evidence="11 12" id="KW-0407">Ion channel</keyword>
<dbReference type="Gene3D" id="1.10.287.820">
    <property type="entry name" value="Acid-sensing ion channel domain"/>
    <property type="match status" value="1"/>
</dbReference>
<evidence type="ECO:0000256" key="5">
    <source>
        <dbReference type="ARBA" id="ARBA00022692"/>
    </source>
</evidence>
<keyword evidence="9" id="KW-0472">Membrane</keyword>
<keyword evidence="4 12" id="KW-0894">Sodium channel</keyword>
<keyword evidence="10 12" id="KW-0739">Sodium transport</keyword>
<evidence type="ECO:0000256" key="11">
    <source>
        <dbReference type="ARBA" id="ARBA00023303"/>
    </source>
</evidence>
<keyword evidence="5 12" id="KW-0812">Transmembrane</keyword>
<dbReference type="EMBL" id="JAVRJZ010000014">
    <property type="protein sequence ID" value="KAK2713694.1"/>
    <property type="molecule type" value="Genomic_DNA"/>
</dbReference>
<evidence type="ECO:0000313" key="13">
    <source>
        <dbReference type="EMBL" id="KAK2713694.1"/>
    </source>
</evidence>